<accession>A0ABN9FME6</accession>
<proteinExistence type="predicted"/>
<comment type="caution">
    <text evidence="1">The sequence shown here is derived from an EMBL/GenBank/DDBJ whole genome shotgun (WGS) entry which is preliminary data.</text>
</comment>
<keyword evidence="2" id="KW-1185">Reference proteome</keyword>
<protein>
    <submittedName>
        <fullName evidence="1">Uncharacterized protein</fullName>
    </submittedName>
</protein>
<name>A0ABN9FME6_9NEOB</name>
<reference evidence="1" key="1">
    <citation type="submission" date="2023-05" db="EMBL/GenBank/DDBJ databases">
        <authorList>
            <person name="Stuckert A."/>
        </authorList>
    </citation>
    <scope>NUCLEOTIDE SEQUENCE</scope>
</reference>
<dbReference type="Proteomes" id="UP001162483">
    <property type="component" value="Unassembled WGS sequence"/>
</dbReference>
<feature type="non-terminal residue" evidence="1">
    <location>
        <position position="53"/>
    </location>
</feature>
<evidence type="ECO:0000313" key="2">
    <source>
        <dbReference type="Proteomes" id="UP001162483"/>
    </source>
</evidence>
<sequence length="53" mass="6008">MAAATLPVPVCSLRMTSLPLDAFRHIRDLVIREIDVLTPGHNKYCSSTFCRKY</sequence>
<gene>
    <name evidence="1" type="ORF">SPARVUS_LOCUS12366969</name>
</gene>
<evidence type="ECO:0000313" key="1">
    <source>
        <dbReference type="EMBL" id="CAI9598212.1"/>
    </source>
</evidence>
<dbReference type="EMBL" id="CATNWA010017130">
    <property type="protein sequence ID" value="CAI9598212.1"/>
    <property type="molecule type" value="Genomic_DNA"/>
</dbReference>
<organism evidence="1 2">
    <name type="scientific">Staurois parvus</name>
    <dbReference type="NCBI Taxonomy" id="386267"/>
    <lineage>
        <taxon>Eukaryota</taxon>
        <taxon>Metazoa</taxon>
        <taxon>Chordata</taxon>
        <taxon>Craniata</taxon>
        <taxon>Vertebrata</taxon>
        <taxon>Euteleostomi</taxon>
        <taxon>Amphibia</taxon>
        <taxon>Batrachia</taxon>
        <taxon>Anura</taxon>
        <taxon>Neobatrachia</taxon>
        <taxon>Ranoidea</taxon>
        <taxon>Ranidae</taxon>
        <taxon>Staurois</taxon>
    </lineage>
</organism>